<sequence>MSYNNLHKTRARNAAKAIRARLAREQPDAGVELIRHWPKLGKTSGTVAAYIPIGTEIDIRPLTDALADAGHTICLPAITRPATALSFRKWQKGDRLKPGPYGTSEPVRTSPLCTPDIVLVPLLAYSRDGHRLGYGGGYYDRTLAELRRRGKVFACGIAYSGQEVPTLPVTKTDQKLDAVLTDTGFKRFE</sequence>
<feature type="binding site" evidence="4">
    <location>
        <position position="56"/>
    </location>
    <ligand>
        <name>substrate</name>
    </ligand>
</feature>
<accession>A0A7V5NX69</accession>
<feature type="binding site" evidence="4">
    <location>
        <begin position="131"/>
        <end position="139"/>
    </location>
    <ligand>
        <name>ATP</name>
        <dbReference type="ChEBI" id="CHEBI:30616"/>
    </ligand>
</feature>
<feature type="binding site" evidence="4">
    <location>
        <position position="51"/>
    </location>
    <ligand>
        <name>substrate</name>
    </ligand>
</feature>
<dbReference type="PANTHER" id="PTHR23407:SF1">
    <property type="entry name" value="5-FORMYLTETRAHYDROFOLATE CYCLO-LIGASE"/>
    <property type="match status" value="1"/>
</dbReference>
<dbReference type="Pfam" id="PF01812">
    <property type="entry name" value="5-FTHF_cyc-lig"/>
    <property type="match status" value="1"/>
</dbReference>
<keyword evidence="2 4" id="KW-0547">Nucleotide-binding</keyword>
<dbReference type="InterPro" id="IPR037171">
    <property type="entry name" value="NagB/RpiA_transferase-like"/>
</dbReference>
<evidence type="ECO:0000256" key="1">
    <source>
        <dbReference type="ARBA" id="ARBA00010638"/>
    </source>
</evidence>
<comment type="catalytic activity">
    <reaction evidence="5">
        <text>(6S)-5-formyl-5,6,7,8-tetrahydrofolate + ATP = (6R)-5,10-methenyltetrahydrofolate + ADP + phosphate</text>
        <dbReference type="Rhea" id="RHEA:10488"/>
        <dbReference type="ChEBI" id="CHEBI:30616"/>
        <dbReference type="ChEBI" id="CHEBI:43474"/>
        <dbReference type="ChEBI" id="CHEBI:57455"/>
        <dbReference type="ChEBI" id="CHEBI:57457"/>
        <dbReference type="ChEBI" id="CHEBI:456216"/>
        <dbReference type="EC" id="6.3.3.2"/>
    </reaction>
</comment>
<dbReference type="Gene3D" id="3.40.50.10420">
    <property type="entry name" value="NagB/RpiA/CoA transferase-like"/>
    <property type="match status" value="1"/>
</dbReference>
<evidence type="ECO:0000256" key="2">
    <source>
        <dbReference type="ARBA" id="ARBA00022741"/>
    </source>
</evidence>
<keyword evidence="5" id="KW-0479">Metal-binding</keyword>
<dbReference type="GO" id="GO:0009396">
    <property type="term" value="P:folic acid-containing compound biosynthetic process"/>
    <property type="evidence" value="ECO:0007669"/>
    <property type="project" value="TreeGrafter"/>
</dbReference>
<dbReference type="InterPro" id="IPR002698">
    <property type="entry name" value="FTHF_cligase"/>
</dbReference>
<dbReference type="SUPFAM" id="SSF100950">
    <property type="entry name" value="NagB/RpiA/CoA transferase-like"/>
    <property type="match status" value="1"/>
</dbReference>
<protein>
    <recommendedName>
        <fullName evidence="5">5-formyltetrahydrofolate cyclo-ligase</fullName>
        <ecNumber evidence="5">6.3.3.2</ecNumber>
    </recommendedName>
</protein>
<dbReference type="NCBIfam" id="TIGR02727">
    <property type="entry name" value="MTHFS_bact"/>
    <property type="match status" value="1"/>
</dbReference>
<comment type="similarity">
    <text evidence="1 5">Belongs to the 5-formyltetrahydrofolate cyclo-ligase family.</text>
</comment>
<comment type="caution">
    <text evidence="6">The sequence shown here is derived from an EMBL/GenBank/DDBJ whole genome shotgun (WGS) entry which is preliminary data.</text>
</comment>
<dbReference type="AlphaFoldDB" id="A0A7V5NX69"/>
<gene>
    <name evidence="6" type="ORF">ENK01_02980</name>
</gene>
<evidence type="ECO:0000256" key="4">
    <source>
        <dbReference type="PIRSR" id="PIRSR006806-1"/>
    </source>
</evidence>
<reference evidence="6" key="1">
    <citation type="journal article" date="2020" name="mSystems">
        <title>Genome- and Community-Level Interaction Insights into Carbon Utilization and Element Cycling Functions of Hydrothermarchaeota in Hydrothermal Sediment.</title>
        <authorList>
            <person name="Zhou Z."/>
            <person name="Liu Y."/>
            <person name="Xu W."/>
            <person name="Pan J."/>
            <person name="Luo Z.H."/>
            <person name="Li M."/>
        </authorList>
    </citation>
    <scope>NUCLEOTIDE SEQUENCE [LARGE SCALE GENOMIC DNA]</scope>
    <source>
        <strain evidence="6">HyVt-538</strain>
    </source>
</reference>
<name>A0A7V5NX69_9PROT</name>
<keyword evidence="5" id="KW-0460">Magnesium</keyword>
<evidence type="ECO:0000256" key="5">
    <source>
        <dbReference type="RuleBase" id="RU361279"/>
    </source>
</evidence>
<organism evidence="6">
    <name type="scientific">Hellea balneolensis</name>
    <dbReference type="NCBI Taxonomy" id="287478"/>
    <lineage>
        <taxon>Bacteria</taxon>
        <taxon>Pseudomonadati</taxon>
        <taxon>Pseudomonadota</taxon>
        <taxon>Alphaproteobacteria</taxon>
        <taxon>Maricaulales</taxon>
        <taxon>Robiginitomaculaceae</taxon>
        <taxon>Hellea</taxon>
    </lineage>
</organism>
<dbReference type="PANTHER" id="PTHR23407">
    <property type="entry name" value="ATPASE INHIBITOR/5-FORMYLTETRAHYDROFOLATE CYCLO-LIGASE"/>
    <property type="match status" value="1"/>
</dbReference>
<dbReference type="PIRSF" id="PIRSF006806">
    <property type="entry name" value="FTHF_cligase"/>
    <property type="match status" value="1"/>
</dbReference>
<dbReference type="GO" id="GO:0030272">
    <property type="term" value="F:5-formyltetrahydrofolate cyclo-ligase activity"/>
    <property type="evidence" value="ECO:0007669"/>
    <property type="project" value="UniProtKB-EC"/>
</dbReference>
<evidence type="ECO:0000313" key="6">
    <source>
        <dbReference type="EMBL" id="HHI88894.1"/>
    </source>
</evidence>
<dbReference type="EMBL" id="DROP01000201">
    <property type="protein sequence ID" value="HHI88894.1"/>
    <property type="molecule type" value="Genomic_DNA"/>
</dbReference>
<evidence type="ECO:0000256" key="3">
    <source>
        <dbReference type="ARBA" id="ARBA00022840"/>
    </source>
</evidence>
<dbReference type="Proteomes" id="UP000885806">
    <property type="component" value="Unassembled WGS sequence"/>
</dbReference>
<dbReference type="EC" id="6.3.3.2" evidence="5"/>
<comment type="cofactor">
    <cofactor evidence="5">
        <name>Mg(2+)</name>
        <dbReference type="ChEBI" id="CHEBI:18420"/>
    </cofactor>
</comment>
<dbReference type="GO" id="GO:0035999">
    <property type="term" value="P:tetrahydrofolate interconversion"/>
    <property type="evidence" value="ECO:0007669"/>
    <property type="project" value="TreeGrafter"/>
</dbReference>
<keyword evidence="3 4" id="KW-0067">ATP-binding</keyword>
<dbReference type="GO" id="GO:0005524">
    <property type="term" value="F:ATP binding"/>
    <property type="evidence" value="ECO:0007669"/>
    <property type="project" value="UniProtKB-KW"/>
</dbReference>
<proteinExistence type="inferred from homology"/>
<dbReference type="InterPro" id="IPR024185">
    <property type="entry name" value="FTHF_cligase-like_sf"/>
</dbReference>
<keyword evidence="6" id="KW-0436">Ligase</keyword>
<dbReference type="GO" id="GO:0046872">
    <property type="term" value="F:metal ion binding"/>
    <property type="evidence" value="ECO:0007669"/>
    <property type="project" value="UniProtKB-KW"/>
</dbReference>